<evidence type="ECO:0000313" key="4">
    <source>
        <dbReference type="Proteomes" id="UP000270205"/>
    </source>
</evidence>
<sequence length="114" mass="13552">MEFCLECGDKILGRSDKKFCNDSCRNSYNNRQRKASTQELRKINDILRKNFCILRELPFVDNIYKTNKPSLERLGFSFTYFTHIVTYKNGAEYRFVYSFGYKLGEDDFVLVVKK</sequence>
<dbReference type="EMBL" id="UYIV01000001">
    <property type="protein sequence ID" value="VDH05739.1"/>
    <property type="molecule type" value="Genomic_DNA"/>
</dbReference>
<reference evidence="2 4" key="2">
    <citation type="submission" date="2018-11" db="EMBL/GenBank/DDBJ databases">
        <authorList>
            <consortium name="Pathogen Informatics"/>
        </authorList>
    </citation>
    <scope>NUCLEOTIDE SEQUENCE [LARGE SCALE GENOMIC DNA]</scope>
    <source>
        <strain evidence="2 4">NCTC12929</strain>
    </source>
</reference>
<dbReference type="RefSeq" id="WP_002688015.1">
    <property type="nucleotide sequence ID" value="NZ_UFTJ01000003.1"/>
</dbReference>
<dbReference type="Proteomes" id="UP000270205">
    <property type="component" value="Unassembled WGS sequence"/>
</dbReference>
<evidence type="ECO:0000313" key="3">
    <source>
        <dbReference type="Proteomes" id="UP000255515"/>
    </source>
</evidence>
<dbReference type="AlphaFoldDB" id="A0A380ZVN4"/>
<reference evidence="1 3" key="1">
    <citation type="submission" date="2018-06" db="EMBL/GenBank/DDBJ databases">
        <authorList>
            <consortium name="Pathogen Informatics"/>
            <person name="Doyle S."/>
        </authorList>
    </citation>
    <scope>NUCLEOTIDE SEQUENCE [LARGE SCALE GENOMIC DNA]</scope>
    <source>
        <strain evidence="1 3">NCTC11661</strain>
    </source>
</reference>
<accession>A0A380ZVN4</accession>
<organism evidence="1 3">
    <name type="scientific">Bergeyella zoohelcum</name>
    <dbReference type="NCBI Taxonomy" id="1015"/>
    <lineage>
        <taxon>Bacteria</taxon>
        <taxon>Pseudomonadati</taxon>
        <taxon>Bacteroidota</taxon>
        <taxon>Flavobacteriia</taxon>
        <taxon>Flavobacteriales</taxon>
        <taxon>Weeksellaceae</taxon>
        <taxon>Bergeyella</taxon>
    </lineage>
</organism>
<gene>
    <name evidence="1" type="ORF">NCTC11661_01971</name>
    <name evidence="2" type="ORF">NCTC12929_01909</name>
</gene>
<evidence type="ECO:0008006" key="5">
    <source>
        <dbReference type="Google" id="ProtNLM"/>
    </source>
</evidence>
<evidence type="ECO:0000313" key="1">
    <source>
        <dbReference type="EMBL" id="SUV52826.1"/>
    </source>
</evidence>
<proteinExistence type="predicted"/>
<evidence type="ECO:0000313" key="2">
    <source>
        <dbReference type="EMBL" id="VDH05739.1"/>
    </source>
</evidence>
<dbReference type="EMBL" id="UFTJ01000003">
    <property type="protein sequence ID" value="SUV52826.1"/>
    <property type="molecule type" value="Genomic_DNA"/>
</dbReference>
<dbReference type="Proteomes" id="UP000255515">
    <property type="component" value="Unassembled WGS sequence"/>
</dbReference>
<protein>
    <recommendedName>
        <fullName evidence="5">DUF2116 family Zn-ribbon domain-containing protein</fullName>
    </recommendedName>
</protein>
<name>A0A380ZVN4_9FLAO</name>